<accession>A0A846MV63</accession>
<feature type="transmembrane region" description="Helical" evidence="1">
    <location>
        <begin position="113"/>
        <end position="142"/>
    </location>
</feature>
<keyword evidence="1" id="KW-0472">Membrane</keyword>
<feature type="transmembrane region" description="Helical" evidence="1">
    <location>
        <begin position="24"/>
        <end position="47"/>
    </location>
</feature>
<evidence type="ECO:0000313" key="2">
    <source>
        <dbReference type="EMBL" id="NIK86960.1"/>
    </source>
</evidence>
<comment type="caution">
    <text evidence="2">The sequence shown here is derived from an EMBL/GenBank/DDBJ whole genome shotgun (WGS) entry which is preliminary data.</text>
</comment>
<evidence type="ECO:0000256" key="1">
    <source>
        <dbReference type="SAM" id="Phobius"/>
    </source>
</evidence>
<feature type="transmembrane region" description="Helical" evidence="1">
    <location>
        <begin position="267"/>
        <end position="288"/>
    </location>
</feature>
<dbReference type="AlphaFoldDB" id="A0A846MV63"/>
<dbReference type="EMBL" id="JAASRM010000001">
    <property type="protein sequence ID" value="NIK86960.1"/>
    <property type="molecule type" value="Genomic_DNA"/>
</dbReference>
<evidence type="ECO:0000313" key="3">
    <source>
        <dbReference type="Proteomes" id="UP000570514"/>
    </source>
</evidence>
<protein>
    <submittedName>
        <fullName evidence="2">Uncharacterized protein</fullName>
    </submittedName>
</protein>
<feature type="transmembrane region" description="Helical" evidence="1">
    <location>
        <begin position="67"/>
        <end position="92"/>
    </location>
</feature>
<dbReference type="RefSeq" id="WP_167080121.1">
    <property type="nucleotide sequence ID" value="NZ_BAAADC010000001.1"/>
</dbReference>
<gene>
    <name evidence="2" type="ORF">FHS83_000278</name>
</gene>
<name>A0A846MV63_9PROT</name>
<feature type="transmembrane region" description="Helical" evidence="1">
    <location>
        <begin position="199"/>
        <end position="221"/>
    </location>
</feature>
<feature type="transmembrane region" description="Helical" evidence="1">
    <location>
        <begin position="154"/>
        <end position="178"/>
    </location>
</feature>
<keyword evidence="3" id="KW-1185">Reference proteome</keyword>
<organism evidence="2 3">
    <name type="scientific">Rhizomicrobium palustre</name>
    <dbReference type="NCBI Taxonomy" id="189966"/>
    <lineage>
        <taxon>Bacteria</taxon>
        <taxon>Pseudomonadati</taxon>
        <taxon>Pseudomonadota</taxon>
        <taxon>Alphaproteobacteria</taxon>
        <taxon>Micropepsales</taxon>
        <taxon>Micropepsaceae</taxon>
        <taxon>Rhizomicrobium</taxon>
    </lineage>
</organism>
<proteinExistence type="predicted"/>
<keyword evidence="1" id="KW-1133">Transmembrane helix</keyword>
<dbReference type="Proteomes" id="UP000570514">
    <property type="component" value="Unassembled WGS sequence"/>
</dbReference>
<sequence length="293" mass="31412">MKKIPVGRTIAAAYRFTFAGLEKVIALIWLPMIVITIGDYFTSGAMLSGRAFAIESGDSAGMQPVVAAQFGFAVLELVLLCVIGIAITREILSPMEQRPSFFRFSLGMTELRAAGGLIGVYLFVVLVSVVVVIAGLLLAGALGKGGGDQAAIRLAVFIFMVALPVLVPILARLSYFIFPAVLSDSKFGLEASWTLTKGNVLRIIAISLAVGLPPLLIGQLANVFVLGPETLNPHLELWNNKAAIDRAAVEQARQMAAHLPLLKGIEFLLAPFFYGLVFSAPAFAFKFLSERED</sequence>
<keyword evidence="1" id="KW-0812">Transmembrane</keyword>
<reference evidence="2 3" key="1">
    <citation type="submission" date="2020-03" db="EMBL/GenBank/DDBJ databases">
        <title>Genomic Encyclopedia of Type Strains, Phase IV (KMG-IV): sequencing the most valuable type-strain genomes for metagenomic binning, comparative biology and taxonomic classification.</title>
        <authorList>
            <person name="Goeker M."/>
        </authorList>
    </citation>
    <scope>NUCLEOTIDE SEQUENCE [LARGE SCALE GENOMIC DNA]</scope>
    <source>
        <strain evidence="2 3">DSM 19867</strain>
    </source>
</reference>